<dbReference type="InterPro" id="IPR042789">
    <property type="entry name" value="FRRS1L"/>
</dbReference>
<keyword evidence="5" id="KW-1185">Reference proteome</keyword>
<accession>A0A8S3UAG0</accession>
<sequence length="401" mass="45830">MFYILTLWIGFTNCVLSYNLNNRPGRDFSCVDKLLKTNKSYEFVDISNTSSFGSVACPRRPNKLKIIEVVPPNKTRFIFRDIFICWPENIHLGTLIFNGGILKTRPNITTTSVCSPRDSIVVYKNFHRKTYVLLRMHGEVQLIGRVLSTMETRIKPAKAPEIIGTGNNVTKTRQKRQSIEHPSYTEKSSITDLKQMIINKYFSSVGTFISDGLECGKTRSCFRNGVKNCQHFECDYFLSYWMDKQKAAVDFELSGKSDGWLAVGFSSDRKMGGDAIFGCIYQYTRTMPIRATSFEDPHPHVRPQEKQNFALKHSESKNGYIYCRFIVPVKRRDSGVDLTNEWVQFYARGNVSAGLMEKHHDRPLMSERLISIVETVNVITVVNAGSILLPLPLLYAVLLWI</sequence>
<evidence type="ECO:0000256" key="2">
    <source>
        <dbReference type="SAM" id="SignalP"/>
    </source>
</evidence>
<dbReference type="InterPro" id="IPR005018">
    <property type="entry name" value="DOMON_domain"/>
</dbReference>
<protein>
    <recommendedName>
        <fullName evidence="3">DOMON domain-containing protein</fullName>
    </recommendedName>
</protein>
<evidence type="ECO:0000256" key="1">
    <source>
        <dbReference type="SAM" id="Phobius"/>
    </source>
</evidence>
<comment type="caution">
    <text evidence="4">The sequence shown here is derived from an EMBL/GenBank/DDBJ whole genome shotgun (WGS) entry which is preliminary data.</text>
</comment>
<feature type="transmembrane region" description="Helical" evidence="1">
    <location>
        <begin position="378"/>
        <end position="400"/>
    </location>
</feature>
<dbReference type="Pfam" id="PF03351">
    <property type="entry name" value="DOMON"/>
    <property type="match status" value="1"/>
</dbReference>
<feature type="chain" id="PRO_5035835717" description="DOMON domain-containing protein" evidence="2">
    <location>
        <begin position="18"/>
        <end position="401"/>
    </location>
</feature>
<evidence type="ECO:0000259" key="3">
    <source>
        <dbReference type="PROSITE" id="PS50836"/>
    </source>
</evidence>
<dbReference type="PANTHER" id="PTHR46902:SF1">
    <property type="entry name" value="DOMON DOMAIN-CONTAINING PROTEIN FRRS1L"/>
    <property type="match status" value="1"/>
</dbReference>
<dbReference type="GO" id="GO:0099072">
    <property type="term" value="P:regulation of postsynaptic membrane neurotransmitter receptor levels"/>
    <property type="evidence" value="ECO:0007669"/>
    <property type="project" value="TreeGrafter"/>
</dbReference>
<dbReference type="PANTHER" id="PTHR46902">
    <property type="entry name" value="DOMON DOMAIN-CONTAINING PROTEIN FRRS1L"/>
    <property type="match status" value="1"/>
</dbReference>
<feature type="signal peptide" evidence="2">
    <location>
        <begin position="1"/>
        <end position="17"/>
    </location>
</feature>
<dbReference type="PROSITE" id="PS50836">
    <property type="entry name" value="DOMON"/>
    <property type="match status" value="1"/>
</dbReference>
<reference evidence="4" key="1">
    <citation type="submission" date="2021-03" db="EMBL/GenBank/DDBJ databases">
        <authorList>
            <person name="Bekaert M."/>
        </authorList>
    </citation>
    <scope>NUCLEOTIDE SEQUENCE</scope>
</reference>
<proteinExistence type="predicted"/>
<gene>
    <name evidence="4" type="ORF">MEDL_52056</name>
</gene>
<keyword evidence="2" id="KW-0732">Signal</keyword>
<dbReference type="GO" id="GO:1900449">
    <property type="term" value="P:regulation of glutamate receptor signaling pathway"/>
    <property type="evidence" value="ECO:0007669"/>
    <property type="project" value="InterPro"/>
</dbReference>
<dbReference type="AlphaFoldDB" id="A0A8S3UAG0"/>
<evidence type="ECO:0000313" key="4">
    <source>
        <dbReference type="EMBL" id="CAG2239708.1"/>
    </source>
</evidence>
<evidence type="ECO:0000313" key="5">
    <source>
        <dbReference type="Proteomes" id="UP000683360"/>
    </source>
</evidence>
<keyword evidence="1" id="KW-0812">Transmembrane</keyword>
<organism evidence="4 5">
    <name type="scientific">Mytilus edulis</name>
    <name type="common">Blue mussel</name>
    <dbReference type="NCBI Taxonomy" id="6550"/>
    <lineage>
        <taxon>Eukaryota</taxon>
        <taxon>Metazoa</taxon>
        <taxon>Spiralia</taxon>
        <taxon>Lophotrochozoa</taxon>
        <taxon>Mollusca</taxon>
        <taxon>Bivalvia</taxon>
        <taxon>Autobranchia</taxon>
        <taxon>Pteriomorphia</taxon>
        <taxon>Mytilida</taxon>
        <taxon>Mytiloidea</taxon>
        <taxon>Mytilidae</taxon>
        <taxon>Mytilinae</taxon>
        <taxon>Mytilus</taxon>
    </lineage>
</organism>
<dbReference type="OrthoDB" id="6418377at2759"/>
<dbReference type="Proteomes" id="UP000683360">
    <property type="component" value="Unassembled WGS sequence"/>
</dbReference>
<dbReference type="EMBL" id="CAJPWZ010002533">
    <property type="protein sequence ID" value="CAG2239708.1"/>
    <property type="molecule type" value="Genomic_DNA"/>
</dbReference>
<keyword evidence="1" id="KW-1133">Transmembrane helix</keyword>
<keyword evidence="1" id="KW-0472">Membrane</keyword>
<name>A0A8S3UAG0_MYTED</name>
<feature type="domain" description="DOMON" evidence="3">
    <location>
        <begin position="234"/>
        <end position="349"/>
    </location>
</feature>